<gene>
    <name evidence="8" type="ORF">QCA50_010605</name>
</gene>
<evidence type="ECO:0000256" key="4">
    <source>
        <dbReference type="ARBA" id="ARBA00022946"/>
    </source>
</evidence>
<name>A0AAW0G027_9APHY</name>
<evidence type="ECO:0000256" key="2">
    <source>
        <dbReference type="ARBA" id="ARBA00004173"/>
    </source>
</evidence>
<keyword evidence="5" id="KW-0560">Oxidoreductase</keyword>
<dbReference type="AlphaFoldDB" id="A0AAW0G027"/>
<protein>
    <recommendedName>
        <fullName evidence="10">Thioredoxin-like protein</fullName>
    </recommendedName>
</protein>
<dbReference type="GO" id="GO:0005739">
    <property type="term" value="C:mitochondrion"/>
    <property type="evidence" value="ECO:0007669"/>
    <property type="project" value="UniProtKB-SubCell"/>
</dbReference>
<dbReference type="InterPro" id="IPR012882">
    <property type="entry name" value="Fmp46"/>
</dbReference>
<keyword evidence="9" id="KW-1185">Reference proteome</keyword>
<evidence type="ECO:0008006" key="10">
    <source>
        <dbReference type="Google" id="ProtNLM"/>
    </source>
</evidence>
<organism evidence="8 9">
    <name type="scientific">Cerrena zonata</name>
    <dbReference type="NCBI Taxonomy" id="2478898"/>
    <lineage>
        <taxon>Eukaryota</taxon>
        <taxon>Fungi</taxon>
        <taxon>Dikarya</taxon>
        <taxon>Basidiomycota</taxon>
        <taxon>Agaricomycotina</taxon>
        <taxon>Agaricomycetes</taxon>
        <taxon>Polyporales</taxon>
        <taxon>Cerrenaceae</taxon>
        <taxon>Cerrena</taxon>
    </lineage>
</organism>
<dbReference type="Gene3D" id="3.40.30.10">
    <property type="entry name" value="Glutaredoxin"/>
    <property type="match status" value="1"/>
</dbReference>
<evidence type="ECO:0000256" key="7">
    <source>
        <dbReference type="SAM" id="MobiDB-lite"/>
    </source>
</evidence>
<accession>A0AAW0G027</accession>
<evidence type="ECO:0000313" key="9">
    <source>
        <dbReference type="Proteomes" id="UP001385951"/>
    </source>
</evidence>
<comment type="subcellular location">
    <subcellularLocation>
        <location evidence="2">Mitochondrion</location>
    </subcellularLocation>
</comment>
<dbReference type="Pfam" id="PF07955">
    <property type="entry name" value="DUF1687"/>
    <property type="match status" value="1"/>
</dbReference>
<comment type="caution">
    <text evidence="8">The sequence shown here is derived from an EMBL/GenBank/DDBJ whole genome shotgun (WGS) entry which is preliminary data.</text>
</comment>
<dbReference type="Proteomes" id="UP001385951">
    <property type="component" value="Unassembled WGS sequence"/>
</dbReference>
<dbReference type="PROSITE" id="PS51353">
    <property type="entry name" value="ARSC"/>
    <property type="match status" value="1"/>
</dbReference>
<evidence type="ECO:0000256" key="3">
    <source>
        <dbReference type="ARBA" id="ARBA00009734"/>
    </source>
</evidence>
<proteinExistence type="inferred from homology"/>
<evidence type="ECO:0000256" key="1">
    <source>
        <dbReference type="ARBA" id="ARBA00002963"/>
    </source>
</evidence>
<comment type="similarity">
    <text evidence="3">Belongs to the FMP46 family.</text>
</comment>
<comment type="function">
    <text evidence="1">Putative mitochondrial redox protein which could be involved in the reduction of small toxic molecules.</text>
</comment>
<dbReference type="PANTHER" id="PTHR28071:SF1">
    <property type="entry name" value="REDOX PROTEIN FMP46, MITOCHONDRIAL-RELATED"/>
    <property type="match status" value="1"/>
</dbReference>
<evidence type="ECO:0000256" key="5">
    <source>
        <dbReference type="ARBA" id="ARBA00023002"/>
    </source>
</evidence>
<keyword evidence="6" id="KW-0496">Mitochondrion</keyword>
<dbReference type="SUPFAM" id="SSF52833">
    <property type="entry name" value="Thioredoxin-like"/>
    <property type="match status" value="1"/>
</dbReference>
<dbReference type="PANTHER" id="PTHR28071">
    <property type="entry name" value="REDOX PROTEIN FMP46, MITOCHONDRIAL-RELATED"/>
    <property type="match status" value="1"/>
</dbReference>
<sequence>MFSAFNRTIPQLSIFHNTQSSSSKEALRLLQNALTVAQQNKAPLKFNLEVINDQPPTSDQLRTIQSYIKPSSPASPSPSIFISSHPTSDVQPNTIDDVVKLAKSNPNALKWPIVVDWDAGKAVVGNLQGVKSMLEEMRKEQTE</sequence>
<evidence type="ECO:0000256" key="6">
    <source>
        <dbReference type="ARBA" id="ARBA00023128"/>
    </source>
</evidence>
<keyword evidence="4" id="KW-0809">Transit peptide</keyword>
<dbReference type="InterPro" id="IPR006660">
    <property type="entry name" value="Arsenate_reductase-like"/>
</dbReference>
<dbReference type="InterPro" id="IPR036249">
    <property type="entry name" value="Thioredoxin-like_sf"/>
</dbReference>
<dbReference type="EMBL" id="JASBNA010000017">
    <property type="protein sequence ID" value="KAK7686381.1"/>
    <property type="molecule type" value="Genomic_DNA"/>
</dbReference>
<evidence type="ECO:0000313" key="8">
    <source>
        <dbReference type="EMBL" id="KAK7686381.1"/>
    </source>
</evidence>
<reference evidence="8 9" key="1">
    <citation type="submission" date="2022-09" db="EMBL/GenBank/DDBJ databases">
        <authorList>
            <person name="Palmer J.M."/>
        </authorList>
    </citation>
    <scope>NUCLEOTIDE SEQUENCE [LARGE SCALE GENOMIC DNA]</scope>
    <source>
        <strain evidence="8 9">DSM 7382</strain>
    </source>
</reference>
<dbReference type="GO" id="GO:0016491">
    <property type="term" value="F:oxidoreductase activity"/>
    <property type="evidence" value="ECO:0007669"/>
    <property type="project" value="UniProtKB-KW"/>
</dbReference>
<feature type="region of interest" description="Disordered" evidence="7">
    <location>
        <begin position="68"/>
        <end position="88"/>
    </location>
</feature>